<gene>
    <name evidence="1" type="ORF">JL811_15870</name>
</gene>
<protein>
    <submittedName>
        <fullName evidence="1">MmcQ/YjbR family DNA-binding protein</fullName>
    </submittedName>
</protein>
<comment type="caution">
    <text evidence="1">The sequence shown here is derived from an EMBL/GenBank/DDBJ whole genome shotgun (WGS) entry which is preliminary data.</text>
</comment>
<sequence length="122" mass="13926">MIADWPGLKALALGMGLPEVTDTTAWGNPCLKAHGKMWCWWSPYVDAAVFKADFDEREMLLAADPETFLMHPHYAAHRLMLVRAGRIAPDWARARLLRQWRDAAPKRWLKNWDGQQVQTGGV</sequence>
<dbReference type="GO" id="GO:0003677">
    <property type="term" value="F:DNA binding"/>
    <property type="evidence" value="ECO:0007669"/>
    <property type="project" value="UniProtKB-KW"/>
</dbReference>
<dbReference type="InterPro" id="IPR058532">
    <property type="entry name" value="YjbR/MT2646/Rv2570-like"/>
</dbReference>
<keyword evidence="1" id="KW-0238">DNA-binding</keyword>
<evidence type="ECO:0000313" key="1">
    <source>
        <dbReference type="EMBL" id="MBL4918703.1"/>
    </source>
</evidence>
<dbReference type="EMBL" id="JAESVN010000008">
    <property type="protein sequence ID" value="MBL4918703.1"/>
    <property type="molecule type" value="Genomic_DNA"/>
</dbReference>
<name>A0A8K0VEE4_9RHOB</name>
<keyword evidence="2" id="KW-1185">Reference proteome</keyword>
<organism evidence="1 2">
    <name type="scientific">Szabonella alba</name>
    <dbReference type="NCBI Taxonomy" id="2804194"/>
    <lineage>
        <taxon>Bacteria</taxon>
        <taxon>Pseudomonadati</taxon>
        <taxon>Pseudomonadota</taxon>
        <taxon>Alphaproteobacteria</taxon>
        <taxon>Rhodobacterales</taxon>
        <taxon>Paracoccaceae</taxon>
        <taxon>Szabonella</taxon>
    </lineage>
</organism>
<accession>A0A8K0VEE4</accession>
<reference evidence="1" key="1">
    <citation type="submission" date="2021-01" db="EMBL/GenBank/DDBJ databases">
        <title>Tabrizicola alba sp. nov. a motile alkaliphilic bacterium isolated from a soda lake.</title>
        <authorList>
            <person name="Szuroczki S."/>
            <person name="Abbaszade G."/>
            <person name="Schumann P."/>
            <person name="Toth E."/>
        </authorList>
    </citation>
    <scope>NUCLEOTIDE SEQUENCE</scope>
    <source>
        <strain evidence="1">DMG-N-6</strain>
    </source>
</reference>
<dbReference type="Pfam" id="PF04237">
    <property type="entry name" value="YjbR"/>
    <property type="match status" value="1"/>
</dbReference>
<proteinExistence type="predicted"/>
<dbReference type="Proteomes" id="UP000648908">
    <property type="component" value="Unassembled WGS sequence"/>
</dbReference>
<dbReference type="RefSeq" id="WP_202689683.1">
    <property type="nucleotide sequence ID" value="NZ_JAESVN010000008.1"/>
</dbReference>
<evidence type="ECO:0000313" key="2">
    <source>
        <dbReference type="Proteomes" id="UP000648908"/>
    </source>
</evidence>
<dbReference type="AlphaFoldDB" id="A0A8K0VEE4"/>